<dbReference type="EMBL" id="CP033138">
    <property type="protein sequence ID" value="AYO17086.1"/>
    <property type="molecule type" value="Genomic_DNA"/>
</dbReference>
<evidence type="ECO:0000313" key="5">
    <source>
        <dbReference type="Proteomes" id="UP000390336"/>
    </source>
</evidence>
<organism evidence="3 5">
    <name type="scientific">Vibrio owensii</name>
    <dbReference type="NCBI Taxonomy" id="696485"/>
    <lineage>
        <taxon>Bacteria</taxon>
        <taxon>Pseudomonadati</taxon>
        <taxon>Pseudomonadota</taxon>
        <taxon>Gammaproteobacteria</taxon>
        <taxon>Vibrionales</taxon>
        <taxon>Vibrionaceae</taxon>
        <taxon>Vibrio</taxon>
    </lineage>
</organism>
<reference evidence="3 5" key="1">
    <citation type="journal article" date="2015" name="Genome Announc.">
        <title>Draft Genome Sequence of Vibrio owensii Strain SH-14, Which Causes Shrimp Acute Hepatopancreatic Necrosis Disease.</title>
        <authorList>
            <person name="Liu L."/>
            <person name="Xiao J."/>
            <person name="Xia X."/>
            <person name="Pan Y."/>
            <person name="Yan S."/>
            <person name="Wang Y."/>
        </authorList>
    </citation>
    <scope>NUCLEOTIDE SEQUENCE [LARGE SCALE GENOMIC DNA]</scope>
    <source>
        <strain evidence="3 5">SH14</strain>
    </source>
</reference>
<dbReference type="RefSeq" id="WP_054823359.1">
    <property type="nucleotide sequence ID" value="NZ_CP033138.1"/>
</dbReference>
<proteinExistence type="predicted"/>
<gene>
    <name evidence="3" type="ORF">APZ19_19125</name>
    <name evidence="2" type="ORF">D0812_22110</name>
</gene>
<evidence type="ECO:0000313" key="2">
    <source>
        <dbReference type="EMBL" id="AYO17086.1"/>
    </source>
</evidence>
<reference evidence="3" key="3">
    <citation type="submission" date="2019-11" db="EMBL/GenBank/DDBJ databases">
        <title>Complete genome sequence of Vibrio owensii SH-14 isolated from shrimp with acute hepatopancreatic necrosis diease.</title>
        <authorList>
            <person name="Liang X."/>
            <person name="Wang Y."/>
        </authorList>
    </citation>
    <scope>NUCLEOTIDE SEQUENCE</scope>
    <source>
        <strain evidence="3">SH14</strain>
    </source>
</reference>
<accession>A0AAP9GFT6</accession>
<evidence type="ECO:0000256" key="1">
    <source>
        <dbReference type="SAM" id="MobiDB-lite"/>
    </source>
</evidence>
<evidence type="ECO:0000313" key="4">
    <source>
        <dbReference type="Proteomes" id="UP000272136"/>
    </source>
</evidence>
<reference evidence="2 4" key="2">
    <citation type="submission" date="2018-10" db="EMBL/GenBank/DDBJ databases">
        <title>Whole Genome of Vibrio owensii strain 170502, isolated from Acute Hepatopancreatic Necrosis Disease (AHPND) shrimp.</title>
        <authorList>
            <person name="Yan M."/>
            <person name="Wang X."/>
            <person name="Wang Y."/>
        </authorList>
    </citation>
    <scope>NUCLEOTIDE SEQUENCE [LARGE SCALE GENOMIC DNA]</scope>
    <source>
        <strain evidence="2 4">1700302</strain>
    </source>
</reference>
<keyword evidence="4" id="KW-1185">Reference proteome</keyword>
<feature type="region of interest" description="Disordered" evidence="1">
    <location>
        <begin position="67"/>
        <end position="96"/>
    </location>
</feature>
<feature type="compositionally biased region" description="Polar residues" evidence="1">
    <location>
        <begin position="80"/>
        <end position="96"/>
    </location>
</feature>
<dbReference type="AlphaFoldDB" id="A0AAP9GFT6"/>
<dbReference type="EMBL" id="CP045860">
    <property type="protein sequence ID" value="QGH49232.1"/>
    <property type="molecule type" value="Genomic_DNA"/>
</dbReference>
<evidence type="ECO:0000313" key="3">
    <source>
        <dbReference type="EMBL" id="QGH49232.1"/>
    </source>
</evidence>
<dbReference type="Proteomes" id="UP000390336">
    <property type="component" value="Chromosome 2"/>
</dbReference>
<protein>
    <submittedName>
        <fullName evidence="3">Uncharacterized protein</fullName>
    </submittedName>
</protein>
<dbReference type="Proteomes" id="UP000272136">
    <property type="component" value="Chromosome 2"/>
</dbReference>
<name>A0AAP9GFT6_9VIBR</name>
<sequence length="96" mass="10272">MDQLFEILFQLVDGTLAGQILTLLALASFILTHVAPHLPPSLTEKAPNWLMIIVNSLAGQYRHAANAETDIQGNPREGVTNEQSTGSNSADSQGNS</sequence>